<dbReference type="AlphaFoldDB" id="A0AAW1WP72"/>
<evidence type="ECO:0000313" key="4">
    <source>
        <dbReference type="Proteomes" id="UP001457282"/>
    </source>
</evidence>
<reference evidence="3 4" key="1">
    <citation type="journal article" date="2023" name="G3 (Bethesda)">
        <title>A chromosome-length genome assembly and annotation of blackberry (Rubus argutus, cv. 'Hillquist').</title>
        <authorList>
            <person name="Bruna T."/>
            <person name="Aryal R."/>
            <person name="Dudchenko O."/>
            <person name="Sargent D.J."/>
            <person name="Mead D."/>
            <person name="Buti M."/>
            <person name="Cavallini A."/>
            <person name="Hytonen T."/>
            <person name="Andres J."/>
            <person name="Pham M."/>
            <person name="Weisz D."/>
            <person name="Mascagni F."/>
            <person name="Usai G."/>
            <person name="Natali L."/>
            <person name="Bassil N."/>
            <person name="Fernandez G.E."/>
            <person name="Lomsadze A."/>
            <person name="Armour M."/>
            <person name="Olukolu B."/>
            <person name="Poorten T."/>
            <person name="Britton C."/>
            <person name="Davik J."/>
            <person name="Ashrafi H."/>
            <person name="Aiden E.L."/>
            <person name="Borodovsky M."/>
            <person name="Worthington M."/>
        </authorList>
    </citation>
    <scope>NUCLEOTIDE SEQUENCE [LARGE SCALE GENOMIC DNA]</scope>
    <source>
        <strain evidence="3">PI 553951</strain>
    </source>
</reference>
<keyword evidence="4" id="KW-1185">Reference proteome</keyword>
<comment type="caution">
    <text evidence="3">The sequence shown here is derived from an EMBL/GenBank/DDBJ whole genome shotgun (WGS) entry which is preliminary data.</text>
</comment>
<feature type="domain" description="AB hydrolase-1" evidence="2">
    <location>
        <begin position="136"/>
        <end position="375"/>
    </location>
</feature>
<dbReference type="GO" id="GO:0034338">
    <property type="term" value="F:short-chain carboxylesterase activity"/>
    <property type="evidence" value="ECO:0007669"/>
    <property type="project" value="TreeGrafter"/>
</dbReference>
<organism evidence="3 4">
    <name type="scientific">Rubus argutus</name>
    <name type="common">Southern blackberry</name>
    <dbReference type="NCBI Taxonomy" id="59490"/>
    <lineage>
        <taxon>Eukaryota</taxon>
        <taxon>Viridiplantae</taxon>
        <taxon>Streptophyta</taxon>
        <taxon>Embryophyta</taxon>
        <taxon>Tracheophyta</taxon>
        <taxon>Spermatophyta</taxon>
        <taxon>Magnoliopsida</taxon>
        <taxon>eudicotyledons</taxon>
        <taxon>Gunneridae</taxon>
        <taxon>Pentapetalae</taxon>
        <taxon>rosids</taxon>
        <taxon>fabids</taxon>
        <taxon>Rosales</taxon>
        <taxon>Rosaceae</taxon>
        <taxon>Rosoideae</taxon>
        <taxon>Rosoideae incertae sedis</taxon>
        <taxon>Rubus</taxon>
    </lineage>
</organism>
<comment type="similarity">
    <text evidence="1">Belongs to the AB hydrolase superfamily. AB hydrolase 4 family.</text>
</comment>
<dbReference type="PROSITE" id="PS01133">
    <property type="entry name" value="UPF0017"/>
    <property type="match status" value="1"/>
</dbReference>
<dbReference type="SUPFAM" id="SSF53474">
    <property type="entry name" value="alpha/beta-Hydrolases"/>
    <property type="match status" value="1"/>
</dbReference>
<dbReference type="Gene3D" id="3.40.50.1820">
    <property type="entry name" value="alpha/beta hydrolase"/>
    <property type="match status" value="1"/>
</dbReference>
<evidence type="ECO:0000256" key="1">
    <source>
        <dbReference type="ARBA" id="ARBA00010884"/>
    </source>
</evidence>
<dbReference type="EMBL" id="JBEDUW010000005">
    <property type="protein sequence ID" value="KAK9926408.1"/>
    <property type="molecule type" value="Genomic_DNA"/>
</dbReference>
<evidence type="ECO:0000259" key="2">
    <source>
        <dbReference type="Pfam" id="PF00561"/>
    </source>
</evidence>
<dbReference type="Proteomes" id="UP001457282">
    <property type="component" value="Unassembled WGS sequence"/>
</dbReference>
<protein>
    <recommendedName>
        <fullName evidence="2">AB hydrolase-1 domain-containing protein</fullName>
    </recommendedName>
</protein>
<proteinExistence type="inferred from homology"/>
<dbReference type="Pfam" id="PF00561">
    <property type="entry name" value="Abhydrolase_1"/>
    <property type="match status" value="1"/>
</dbReference>
<dbReference type="PANTHER" id="PTHR10794">
    <property type="entry name" value="ABHYDROLASE DOMAIN-CONTAINING PROTEIN"/>
    <property type="match status" value="1"/>
</dbReference>
<gene>
    <name evidence="3" type="ORF">M0R45_023640</name>
</gene>
<dbReference type="InterPro" id="IPR029058">
    <property type="entry name" value="AB_hydrolase_fold"/>
</dbReference>
<accession>A0AAW1WP72</accession>
<dbReference type="PANTHER" id="PTHR10794:SF84">
    <property type="entry name" value="ESTERASE_LIPASE_THIOESTERASE FAMILY PROTEIN"/>
    <property type="match status" value="1"/>
</dbReference>
<evidence type="ECO:0000313" key="3">
    <source>
        <dbReference type="EMBL" id="KAK9926408.1"/>
    </source>
</evidence>
<name>A0AAW1WP72_RUBAR</name>
<sequence length="428" mass="46887">MAASPLVCYHRPNSPLQQLMGKASLGSIHKTTTRLAASPAFHVSSTAEPMAHHHPSLEILGGAKESFLPALPSLTRPYTPFPVFGWNRHVETIFAAFFRSTPDIKLRRECLRTKDDGSVSLDWVPGDDRVLPADSPLLILLPGLTGGSDDSYVRHMLIRARNRGWRVVVFNSRGCGGSPVTTPQFYSASFLGDIREVVDHVGARYPEANLYAVGWSLGANILVRYLGQESRACRLSGAVSLCNPFNLVIADEDFHKGFNNVYDRALSSALCKIFKKHALLFEDMGGDYNIPLAANAKSVRDFDEGLTRVSFGFKSADDYYSNSSSSDSIKDVCTPLLCIQAANDPIAPNRGIPREDIEDNPNCMLIVTPQGGHLAWVAGAEAPFGAPWTDPTVMDFLDHLERGKFNLPCSGDLENVQLRSEDLPLLEV</sequence>
<dbReference type="GO" id="GO:0047372">
    <property type="term" value="F:monoacylglycerol lipase activity"/>
    <property type="evidence" value="ECO:0007669"/>
    <property type="project" value="TreeGrafter"/>
</dbReference>
<dbReference type="InterPro" id="IPR050960">
    <property type="entry name" value="AB_hydrolase_4_sf"/>
</dbReference>
<dbReference type="InterPro" id="IPR000073">
    <property type="entry name" value="AB_hydrolase_1"/>
</dbReference>
<dbReference type="FunFam" id="3.40.50.1820:FF:000140">
    <property type="entry name" value="Esterase/lipase/thioesterase family protein"/>
    <property type="match status" value="1"/>
</dbReference>
<dbReference type="InterPro" id="IPR000952">
    <property type="entry name" value="AB_hydrolase_4_CS"/>
</dbReference>